<reference evidence="2" key="1">
    <citation type="submission" date="2020-05" db="EMBL/GenBank/DDBJ databases">
        <authorList>
            <person name="Chiriac C."/>
            <person name="Salcher M."/>
            <person name="Ghai R."/>
            <person name="Kavagutti S V."/>
        </authorList>
    </citation>
    <scope>NUCLEOTIDE SEQUENCE</scope>
</reference>
<sequence>MEPRHSSHDRCCHPGWCIGVGLATDQPRAAVRHRARGAHRRGWRRAQPARPSPFVTRVRSMDARRGECIARHPGALAPHQLCSPVRCVRHRAPPATVTPHSCGPRIPRHPPHRVEGAPRRRPRLRVRCARRLDSLHPGGRRHSGHGPDQGFTAPRGPRHGCRIPSPPRRRGCLGNGAGEKSCPTTHRNRHPRITVEHHSLSSRGK</sequence>
<proteinExistence type="predicted"/>
<accession>A0A6J6UV71</accession>
<feature type="compositionally biased region" description="Basic residues" evidence="1">
    <location>
        <begin position="156"/>
        <end position="171"/>
    </location>
</feature>
<organism evidence="2">
    <name type="scientific">freshwater metagenome</name>
    <dbReference type="NCBI Taxonomy" id="449393"/>
    <lineage>
        <taxon>unclassified sequences</taxon>
        <taxon>metagenomes</taxon>
        <taxon>ecological metagenomes</taxon>
    </lineage>
</organism>
<evidence type="ECO:0000313" key="2">
    <source>
        <dbReference type="EMBL" id="CAB4762968.1"/>
    </source>
</evidence>
<evidence type="ECO:0000256" key="1">
    <source>
        <dbReference type="SAM" id="MobiDB-lite"/>
    </source>
</evidence>
<dbReference type="AlphaFoldDB" id="A0A6J6UV71"/>
<feature type="region of interest" description="Disordered" evidence="1">
    <location>
        <begin position="95"/>
        <end position="121"/>
    </location>
</feature>
<name>A0A6J6UV71_9ZZZZ</name>
<feature type="region of interest" description="Disordered" evidence="1">
    <location>
        <begin position="133"/>
        <end position="205"/>
    </location>
</feature>
<gene>
    <name evidence="2" type="ORF">UFOPK2810_01472</name>
</gene>
<protein>
    <submittedName>
        <fullName evidence="2">Unannotated protein</fullName>
    </submittedName>
</protein>
<dbReference type="EMBL" id="CAEZYZ010000285">
    <property type="protein sequence ID" value="CAB4762968.1"/>
    <property type="molecule type" value="Genomic_DNA"/>
</dbReference>